<dbReference type="InterPro" id="IPR034115">
    <property type="entry name" value="M35_peptidyl-Lys"/>
</dbReference>
<comment type="cofactor">
    <cofactor evidence="1">
        <name>Zn(2+)</name>
        <dbReference type="ChEBI" id="CHEBI:29105"/>
    </cofactor>
</comment>
<protein>
    <recommendedName>
        <fullName evidence="9">Lysine-specific metallo-endopeptidase domain-containing protein</fullName>
    </recommendedName>
</protein>
<evidence type="ECO:0000256" key="3">
    <source>
        <dbReference type="ARBA" id="ARBA00022670"/>
    </source>
</evidence>
<accession>A0A8H2W840</accession>
<dbReference type="Gene3D" id="2.60.40.2970">
    <property type="match status" value="1"/>
</dbReference>
<feature type="signal peptide" evidence="8">
    <location>
        <begin position="1"/>
        <end position="17"/>
    </location>
</feature>
<dbReference type="InterPro" id="IPR029463">
    <property type="entry name" value="Lys_MEP"/>
</dbReference>
<sequence length="354" mass="37193">MKSAVSAVILSAIAVSAAPSLVLDVAGPNSIVDVSGLTVKATLKNTGDVSLKLLNDPRTILSKARTNTFSISSTSGTPKFTGLKVKYVPSKAAALNTESSFTVLAPGQSIEIDHSLAGVYNFTQSGEGAYNFGATNVFNYVDATGELKTIEASSNTHQFKLAGKLAVPHGYTNSISRRAVTYTGCTSTQQSQISTAATSSNTYVANANSYLAGISSGTTRYTTWFGAFASSRYNTVVSHYKNIGTDATSSNYDCTACKSEPGIDYSSTFAYVNPGSPGKIYLCGAFWSAPNTGTDSRAGTIVHENSHFTVNGGTDDHVYGQSSAKSLAKSNPAQAIDNADNHEYLYVSIYSLHL</sequence>
<evidence type="ECO:0000256" key="2">
    <source>
        <dbReference type="ARBA" id="ARBA00010279"/>
    </source>
</evidence>
<feature type="domain" description="Lysine-specific metallo-endopeptidase" evidence="9">
    <location>
        <begin position="209"/>
        <end position="348"/>
    </location>
</feature>
<organism evidence="10 11">
    <name type="scientific">Rhizoctonia solani</name>
    <dbReference type="NCBI Taxonomy" id="456999"/>
    <lineage>
        <taxon>Eukaryota</taxon>
        <taxon>Fungi</taxon>
        <taxon>Dikarya</taxon>
        <taxon>Basidiomycota</taxon>
        <taxon>Agaricomycotina</taxon>
        <taxon>Agaricomycetes</taxon>
        <taxon>Cantharellales</taxon>
        <taxon>Ceratobasidiaceae</taxon>
        <taxon>Rhizoctonia</taxon>
    </lineage>
</organism>
<evidence type="ECO:0000256" key="7">
    <source>
        <dbReference type="ARBA" id="ARBA00023049"/>
    </source>
</evidence>
<keyword evidence="5" id="KW-0378">Hydrolase</keyword>
<dbReference type="InterPro" id="IPR024079">
    <property type="entry name" value="MetalloPept_cat_dom_sf"/>
</dbReference>
<dbReference type="Gene3D" id="3.40.390.10">
    <property type="entry name" value="Collagenase (Catalytic Domain)"/>
    <property type="match status" value="1"/>
</dbReference>
<dbReference type="GO" id="GO:0006508">
    <property type="term" value="P:proteolysis"/>
    <property type="evidence" value="ECO:0007669"/>
    <property type="project" value="UniProtKB-KW"/>
</dbReference>
<evidence type="ECO:0000256" key="1">
    <source>
        <dbReference type="ARBA" id="ARBA00001947"/>
    </source>
</evidence>
<keyword evidence="8" id="KW-0732">Signal</keyword>
<proteinExistence type="inferred from homology"/>
<dbReference type="EMBL" id="CAJMWQ010000068">
    <property type="protein sequence ID" value="CAE6337247.1"/>
    <property type="molecule type" value="Genomic_DNA"/>
</dbReference>
<dbReference type="GO" id="GO:0046872">
    <property type="term" value="F:metal ion binding"/>
    <property type="evidence" value="ECO:0007669"/>
    <property type="project" value="UniProtKB-KW"/>
</dbReference>
<dbReference type="GO" id="GO:0004222">
    <property type="term" value="F:metalloendopeptidase activity"/>
    <property type="evidence" value="ECO:0007669"/>
    <property type="project" value="InterPro"/>
</dbReference>
<dbReference type="Proteomes" id="UP000663826">
    <property type="component" value="Unassembled WGS sequence"/>
</dbReference>
<name>A0A8H2W840_9AGAM</name>
<evidence type="ECO:0000259" key="9">
    <source>
        <dbReference type="SMART" id="SM01351"/>
    </source>
</evidence>
<keyword evidence="3" id="KW-0645">Protease</keyword>
<dbReference type="SUPFAM" id="SSF55486">
    <property type="entry name" value="Metalloproteases ('zincins'), catalytic domain"/>
    <property type="match status" value="1"/>
</dbReference>
<comment type="similarity">
    <text evidence="2">Belongs to the peptidase M35 family.</text>
</comment>
<evidence type="ECO:0000256" key="8">
    <source>
        <dbReference type="SAM" id="SignalP"/>
    </source>
</evidence>
<dbReference type="Pfam" id="PF14521">
    <property type="entry name" value="Aspzincin_M35"/>
    <property type="match status" value="1"/>
</dbReference>
<keyword evidence="7" id="KW-0482">Metalloprotease</keyword>
<dbReference type="AlphaFoldDB" id="A0A8H2W840"/>
<reference evidence="10" key="1">
    <citation type="submission" date="2021-01" db="EMBL/GenBank/DDBJ databases">
        <authorList>
            <person name="Kaushik A."/>
        </authorList>
    </citation>
    <scope>NUCLEOTIDE SEQUENCE</scope>
    <source>
        <strain evidence="10">AG1-1B</strain>
    </source>
</reference>
<gene>
    <name evidence="10" type="ORF">RDB_LOCUS1741</name>
</gene>
<evidence type="ECO:0000256" key="6">
    <source>
        <dbReference type="ARBA" id="ARBA00022833"/>
    </source>
</evidence>
<dbReference type="PANTHER" id="PTHR37016">
    <property type="match status" value="1"/>
</dbReference>
<dbReference type="InterPro" id="IPR050414">
    <property type="entry name" value="Fungal_M35_metalloproteases"/>
</dbReference>
<evidence type="ECO:0000256" key="4">
    <source>
        <dbReference type="ARBA" id="ARBA00022723"/>
    </source>
</evidence>
<keyword evidence="4" id="KW-0479">Metal-binding</keyword>
<evidence type="ECO:0000313" key="10">
    <source>
        <dbReference type="EMBL" id="CAE6337247.1"/>
    </source>
</evidence>
<dbReference type="SMART" id="SM01351">
    <property type="entry name" value="Aspzincin_M35"/>
    <property type="match status" value="1"/>
</dbReference>
<dbReference type="PANTHER" id="PTHR37016:SF3">
    <property type="entry name" value="NEUTRAL PROTEASE 2-RELATED"/>
    <property type="match status" value="1"/>
</dbReference>
<keyword evidence="6" id="KW-0862">Zinc</keyword>
<dbReference type="CDD" id="cd11306">
    <property type="entry name" value="M35_peptidyl-Lys"/>
    <property type="match status" value="1"/>
</dbReference>
<feature type="chain" id="PRO_5034024380" description="Lysine-specific metallo-endopeptidase domain-containing protein" evidence="8">
    <location>
        <begin position="18"/>
        <end position="354"/>
    </location>
</feature>
<comment type="caution">
    <text evidence="10">The sequence shown here is derived from an EMBL/GenBank/DDBJ whole genome shotgun (WGS) entry which is preliminary data.</text>
</comment>
<evidence type="ECO:0000313" key="11">
    <source>
        <dbReference type="Proteomes" id="UP000663826"/>
    </source>
</evidence>
<evidence type="ECO:0000256" key="5">
    <source>
        <dbReference type="ARBA" id="ARBA00022801"/>
    </source>
</evidence>